<dbReference type="Pfam" id="PF19054">
    <property type="entry name" value="DUF5753"/>
    <property type="match status" value="1"/>
</dbReference>
<evidence type="ECO:0000313" key="3">
    <source>
        <dbReference type="Proteomes" id="UP001501585"/>
    </source>
</evidence>
<dbReference type="Proteomes" id="UP001501585">
    <property type="component" value="Unassembled WGS sequence"/>
</dbReference>
<organism evidence="2 3">
    <name type="scientific">Nocardiopsis rhodophaea</name>
    <dbReference type="NCBI Taxonomy" id="280238"/>
    <lineage>
        <taxon>Bacteria</taxon>
        <taxon>Bacillati</taxon>
        <taxon>Actinomycetota</taxon>
        <taxon>Actinomycetes</taxon>
        <taxon>Streptosporangiales</taxon>
        <taxon>Nocardiopsidaceae</taxon>
        <taxon>Nocardiopsis</taxon>
    </lineage>
</organism>
<evidence type="ECO:0000313" key="2">
    <source>
        <dbReference type="EMBL" id="GAA1979384.1"/>
    </source>
</evidence>
<dbReference type="RefSeq" id="WP_425573471.1">
    <property type="nucleotide sequence ID" value="NZ_BAAAPC010000001.1"/>
</dbReference>
<evidence type="ECO:0000259" key="1">
    <source>
        <dbReference type="Pfam" id="PF19054"/>
    </source>
</evidence>
<dbReference type="InterPro" id="IPR043917">
    <property type="entry name" value="DUF5753"/>
</dbReference>
<reference evidence="2 3" key="1">
    <citation type="journal article" date="2019" name="Int. J. Syst. Evol. Microbiol.">
        <title>The Global Catalogue of Microorganisms (GCM) 10K type strain sequencing project: providing services to taxonomists for standard genome sequencing and annotation.</title>
        <authorList>
            <consortium name="The Broad Institute Genomics Platform"/>
            <consortium name="The Broad Institute Genome Sequencing Center for Infectious Disease"/>
            <person name="Wu L."/>
            <person name="Ma J."/>
        </authorList>
    </citation>
    <scope>NUCLEOTIDE SEQUENCE [LARGE SCALE GENOMIC DNA]</scope>
    <source>
        <strain evidence="2 3">JCM 15313</strain>
    </source>
</reference>
<dbReference type="EMBL" id="BAAAPC010000001">
    <property type="protein sequence ID" value="GAA1979384.1"/>
    <property type="molecule type" value="Genomic_DNA"/>
</dbReference>
<accession>A0ABN2S418</accession>
<keyword evidence="3" id="KW-1185">Reference proteome</keyword>
<protein>
    <recommendedName>
        <fullName evidence="1">DUF5753 domain-containing protein</fullName>
    </recommendedName>
</protein>
<sequence length="114" mass="13113">MRSPRWPSATRLNWAIVTESVIRNLEDDPEILLPQVDRLLALMDAGRIRLQVIPVTVRFRDHPGLDGPFIILSLPDGRGRLYRGIWLRLLNHKCEIRGEPVSQIRNPAKRGIHP</sequence>
<gene>
    <name evidence="2" type="ORF">GCM10009799_00650</name>
</gene>
<feature type="domain" description="DUF5753" evidence="1">
    <location>
        <begin position="13"/>
        <end position="80"/>
    </location>
</feature>
<comment type="caution">
    <text evidence="2">The sequence shown here is derived from an EMBL/GenBank/DDBJ whole genome shotgun (WGS) entry which is preliminary data.</text>
</comment>
<name>A0ABN2S418_9ACTN</name>
<proteinExistence type="predicted"/>